<accession>A0A3A5M933</accession>
<dbReference type="InterPro" id="IPR051910">
    <property type="entry name" value="ComF/GntX_DNA_util-trans"/>
</dbReference>
<evidence type="ECO:0000256" key="1">
    <source>
        <dbReference type="ARBA" id="ARBA00008007"/>
    </source>
</evidence>
<sequence>MSPDPLHLLDRMVFGPPYRRVAAAVAAFLSLVLPSSCVLCGRWDTSLCPDCLAAFRRATSRPFRAEAGAESLPDVELPGVELPGVEPPGVHRPTTTGEHVEPSSALGPALRARPNAGPHARTTPPSFGPLPVIAAGRYGRAVSGILLAYKNHGHVDIGSPVAAALAGALHHGIADLAGIQASAEHPVLLVPVPGRSSSRRRRGYDPLMLLLSRLDRADSLPAGTVLVPAVQQVPARTRLGTALARTSVRAAVRGGMATALAGWNGGQKGLGRRRRRTNVLFSMTAVERGRKRLAGRSCVIVDDVLTTGATINEVYRVLHSSGASVLGAVVVAATSPPAGGGRSALPGRSPGSFSAAPEAPGRSIELPEVLEHGGVNKTYL</sequence>
<gene>
    <name evidence="4" type="ORF">D6T63_12235</name>
</gene>
<comment type="similarity">
    <text evidence="1">Belongs to the ComF/GntX family.</text>
</comment>
<name>A0A3A5M933_9MICC</name>
<dbReference type="OrthoDB" id="5244859at2"/>
<dbReference type="Gene3D" id="3.40.50.2020">
    <property type="match status" value="1"/>
</dbReference>
<keyword evidence="5" id="KW-1185">Reference proteome</keyword>
<dbReference type="Proteomes" id="UP000272560">
    <property type="component" value="Unassembled WGS sequence"/>
</dbReference>
<evidence type="ECO:0000313" key="4">
    <source>
        <dbReference type="EMBL" id="RJT78291.1"/>
    </source>
</evidence>
<feature type="region of interest" description="Disordered" evidence="2">
    <location>
        <begin position="338"/>
        <end position="367"/>
    </location>
</feature>
<dbReference type="SUPFAM" id="SSF53271">
    <property type="entry name" value="PRTase-like"/>
    <property type="match status" value="1"/>
</dbReference>
<dbReference type="PANTHER" id="PTHR47505">
    <property type="entry name" value="DNA UTILIZATION PROTEIN YHGH"/>
    <property type="match status" value="1"/>
</dbReference>
<dbReference type="InterPro" id="IPR029057">
    <property type="entry name" value="PRTase-like"/>
</dbReference>
<dbReference type="InterPro" id="IPR000836">
    <property type="entry name" value="PRTase_dom"/>
</dbReference>
<proteinExistence type="inferred from homology"/>
<dbReference type="Pfam" id="PF00156">
    <property type="entry name" value="Pribosyltran"/>
    <property type="match status" value="1"/>
</dbReference>
<feature type="region of interest" description="Disordered" evidence="2">
    <location>
        <begin position="85"/>
        <end position="125"/>
    </location>
</feature>
<protein>
    <submittedName>
        <fullName evidence="4">ComF family protein</fullName>
    </submittedName>
</protein>
<dbReference type="AlphaFoldDB" id="A0A3A5M933"/>
<comment type="caution">
    <text evidence="4">The sequence shown here is derived from an EMBL/GenBank/DDBJ whole genome shotgun (WGS) entry which is preliminary data.</text>
</comment>
<organism evidence="4 5">
    <name type="scientific">Arthrobacter cheniae</name>
    <dbReference type="NCBI Taxonomy" id="1258888"/>
    <lineage>
        <taxon>Bacteria</taxon>
        <taxon>Bacillati</taxon>
        <taxon>Actinomycetota</taxon>
        <taxon>Actinomycetes</taxon>
        <taxon>Micrococcales</taxon>
        <taxon>Micrococcaceae</taxon>
        <taxon>Arthrobacter</taxon>
    </lineage>
</organism>
<dbReference type="CDD" id="cd06223">
    <property type="entry name" value="PRTases_typeI"/>
    <property type="match status" value="1"/>
</dbReference>
<feature type="domain" description="Phosphoribosyltransferase" evidence="3">
    <location>
        <begin position="281"/>
        <end position="333"/>
    </location>
</feature>
<evidence type="ECO:0000256" key="2">
    <source>
        <dbReference type="SAM" id="MobiDB-lite"/>
    </source>
</evidence>
<dbReference type="PANTHER" id="PTHR47505:SF1">
    <property type="entry name" value="DNA UTILIZATION PROTEIN YHGH"/>
    <property type="match status" value="1"/>
</dbReference>
<reference evidence="4 5" key="1">
    <citation type="submission" date="2018-09" db="EMBL/GenBank/DDBJ databases">
        <title>Novel species of Arthrobacter.</title>
        <authorList>
            <person name="Liu Q."/>
            <person name="Xin Y.-H."/>
        </authorList>
    </citation>
    <scope>NUCLEOTIDE SEQUENCE [LARGE SCALE GENOMIC DNA]</scope>
    <source>
        <strain evidence="4 5">Hz2</strain>
    </source>
</reference>
<evidence type="ECO:0000259" key="3">
    <source>
        <dbReference type="Pfam" id="PF00156"/>
    </source>
</evidence>
<evidence type="ECO:0000313" key="5">
    <source>
        <dbReference type="Proteomes" id="UP000272560"/>
    </source>
</evidence>
<dbReference type="RefSeq" id="WP_120149336.1">
    <property type="nucleotide sequence ID" value="NZ_QZVT01000006.1"/>
</dbReference>
<dbReference type="EMBL" id="QZVT01000006">
    <property type="protein sequence ID" value="RJT78291.1"/>
    <property type="molecule type" value="Genomic_DNA"/>
</dbReference>